<proteinExistence type="predicted"/>
<reference evidence="1" key="1">
    <citation type="submission" date="2023-06" db="EMBL/GenBank/DDBJ databases">
        <title>Genome sequence of Methanosarcinaceae archaeon Ag5.</title>
        <authorList>
            <person name="Protasov E."/>
            <person name="Platt K."/>
            <person name="Poehlein A."/>
            <person name="Daniel R."/>
            <person name="Brune A."/>
        </authorList>
    </citation>
    <scope>NUCLEOTIDE SEQUENCE</scope>
    <source>
        <strain evidence="1">Ag5</strain>
    </source>
</reference>
<dbReference type="EMBL" id="JAWDKD010000021">
    <property type="protein sequence ID" value="MDV0447579.1"/>
    <property type="molecule type" value="Genomic_DNA"/>
</dbReference>
<evidence type="ECO:0000313" key="1">
    <source>
        <dbReference type="EMBL" id="MDV0447579.1"/>
    </source>
</evidence>
<organism evidence="1 2">
    <name type="scientific">Methanolapillus africanus</name>
    <dbReference type="NCBI Taxonomy" id="3028297"/>
    <lineage>
        <taxon>Archaea</taxon>
        <taxon>Methanobacteriati</taxon>
        <taxon>Methanobacteriota</taxon>
        <taxon>Stenosarchaea group</taxon>
        <taxon>Methanomicrobia</taxon>
        <taxon>Methanosarcinales</taxon>
        <taxon>Methanosarcinaceae</taxon>
        <taxon>Methanolapillus</taxon>
    </lineage>
</organism>
<sequence length="236" mass="27473">MFILVLISIVVLGFVSIIYLQENITDHFKSDSNFQVLNKDETLLSFPDGMNFIYETQLSKVRSIEKWVTPIKIKYEGDPTKEDIKFLNNIIKEFNKIDGFPGMKIVNKDENVLLIYATKETLPKYQEKYNTEDVDKGICHHFSENGEITQAIIIIESDIDQDYKNSVVLHEIFHMVGFYGHYYNNSSIINQNGEPVSGLSATDTLALKMLYNPEILIGMKYYEIREYYQNKEMNDF</sequence>
<dbReference type="InterPro" id="IPR021323">
    <property type="entry name" value="DUF2927"/>
</dbReference>
<keyword evidence="2" id="KW-1185">Reference proteome</keyword>
<dbReference type="SUPFAM" id="SSF55486">
    <property type="entry name" value="Metalloproteases ('zincins'), catalytic domain"/>
    <property type="match status" value="1"/>
</dbReference>
<dbReference type="Pfam" id="PF11150">
    <property type="entry name" value="DUF2927"/>
    <property type="match status" value="1"/>
</dbReference>
<comment type="caution">
    <text evidence="1">The sequence shown here is derived from an EMBL/GenBank/DDBJ whole genome shotgun (WGS) entry which is preliminary data.</text>
</comment>
<accession>A0AAE4SEA2</accession>
<evidence type="ECO:0000313" key="2">
    <source>
        <dbReference type="Proteomes" id="UP001271789"/>
    </source>
</evidence>
<dbReference type="AlphaFoldDB" id="A0AAE4SEA2"/>
<protein>
    <submittedName>
        <fullName evidence="1">Uncharacterized protein</fullName>
    </submittedName>
</protein>
<dbReference type="Proteomes" id="UP001271789">
    <property type="component" value="Unassembled WGS sequence"/>
</dbReference>
<gene>
    <name evidence="1" type="ORF">MsAg5_14860</name>
</gene>
<name>A0AAE4SEA2_9EURY</name>